<reference evidence="2 3" key="1">
    <citation type="submission" date="2018-09" db="EMBL/GenBank/DDBJ databases">
        <title>YIM PH21274 draft genome.</title>
        <authorList>
            <person name="Miao C."/>
        </authorList>
    </citation>
    <scope>NUCLEOTIDE SEQUENCE [LARGE SCALE GENOMIC DNA]</scope>
    <source>
        <strain evidence="2 3">YIM PH 21724</strain>
    </source>
</reference>
<name>A0A3A4KMJ6_9NOCA</name>
<organism evidence="2 3">
    <name type="scientific">Nocardia panacis</name>
    <dbReference type="NCBI Taxonomy" id="2340916"/>
    <lineage>
        <taxon>Bacteria</taxon>
        <taxon>Bacillati</taxon>
        <taxon>Actinomycetota</taxon>
        <taxon>Actinomycetes</taxon>
        <taxon>Mycobacteriales</taxon>
        <taxon>Nocardiaceae</taxon>
        <taxon>Nocardia</taxon>
    </lineage>
</organism>
<dbReference type="EMBL" id="QZFU01000016">
    <property type="protein sequence ID" value="RJO76547.1"/>
    <property type="molecule type" value="Genomic_DNA"/>
</dbReference>
<keyword evidence="1" id="KW-0472">Membrane</keyword>
<keyword evidence="3" id="KW-1185">Reference proteome</keyword>
<keyword evidence="1" id="KW-0812">Transmembrane</keyword>
<evidence type="ECO:0000313" key="3">
    <source>
        <dbReference type="Proteomes" id="UP000266677"/>
    </source>
</evidence>
<sequence length="81" mass="8447">MVRKWSVVLVDAVVAAICLVVAVVSWRAGTHSTVFAAAGDIPAYTSTRYAPPWLLLAGLLVVVAGIAAIDGMARGIRTIRA</sequence>
<accession>A0A3A4KMJ6</accession>
<proteinExistence type="predicted"/>
<dbReference type="Proteomes" id="UP000266677">
    <property type="component" value="Unassembled WGS sequence"/>
</dbReference>
<evidence type="ECO:0000313" key="2">
    <source>
        <dbReference type="EMBL" id="RJO76547.1"/>
    </source>
</evidence>
<protein>
    <submittedName>
        <fullName evidence="2">Uncharacterized protein</fullName>
    </submittedName>
</protein>
<evidence type="ECO:0000256" key="1">
    <source>
        <dbReference type="SAM" id="Phobius"/>
    </source>
</evidence>
<dbReference type="RefSeq" id="WP_120039472.1">
    <property type="nucleotide sequence ID" value="NZ_QZFU01000016.1"/>
</dbReference>
<feature type="transmembrane region" description="Helical" evidence="1">
    <location>
        <begin position="53"/>
        <end position="73"/>
    </location>
</feature>
<gene>
    <name evidence="2" type="ORF">D5S18_09630</name>
</gene>
<feature type="transmembrane region" description="Helical" evidence="1">
    <location>
        <begin position="7"/>
        <end position="26"/>
    </location>
</feature>
<dbReference type="AlphaFoldDB" id="A0A3A4KMJ6"/>
<comment type="caution">
    <text evidence="2">The sequence shown here is derived from an EMBL/GenBank/DDBJ whole genome shotgun (WGS) entry which is preliminary data.</text>
</comment>
<keyword evidence="1" id="KW-1133">Transmembrane helix</keyword>